<dbReference type="InterPro" id="IPR041249">
    <property type="entry name" value="HEPN_DZIP3"/>
</dbReference>
<keyword evidence="3" id="KW-1185">Reference proteome</keyword>
<accession>A0A8S3PMF4</accession>
<comment type="caution">
    <text evidence="2">The sequence shown here is derived from an EMBL/GenBank/DDBJ whole genome shotgun (WGS) entry which is preliminary data.</text>
</comment>
<dbReference type="Proteomes" id="UP000683360">
    <property type="component" value="Unassembled WGS sequence"/>
</dbReference>
<evidence type="ECO:0000313" key="3">
    <source>
        <dbReference type="Proteomes" id="UP000683360"/>
    </source>
</evidence>
<gene>
    <name evidence="2" type="ORF">MEDL_44</name>
</gene>
<dbReference type="EMBL" id="CAJPWZ010000004">
    <property type="protein sequence ID" value="CAG2184439.1"/>
    <property type="molecule type" value="Genomic_DNA"/>
</dbReference>
<dbReference type="OrthoDB" id="6367890at2759"/>
<dbReference type="AlphaFoldDB" id="A0A8S3PMF4"/>
<feature type="domain" description="DZIP3-like HEPN" evidence="1">
    <location>
        <begin position="38"/>
        <end position="167"/>
    </location>
</feature>
<sequence length="236" mass="27049">MANSLAEDDINFLRLAGLLIKIAPRAVRRRFDYEFNPLQLQQFLSKNRHKIDDLYTKRVITQAQYSILYPRGSSGVSSDMFDVSLMVCLLRHFTDLDIQDGLPLETSLTLAADISRIKCYRNYIVHSDGGKLTVNKISEIWSCVAEAIIRLAPDLKSETDAMMSATYTNDNDIKDFIRLEKQMENTNQHLCTVTQELSTVTQELSTVTQELDTVSQKLETLEIENKNRRGIFYQLN</sequence>
<evidence type="ECO:0000313" key="2">
    <source>
        <dbReference type="EMBL" id="CAG2184439.1"/>
    </source>
</evidence>
<reference evidence="2" key="1">
    <citation type="submission" date="2021-03" db="EMBL/GenBank/DDBJ databases">
        <authorList>
            <person name="Bekaert M."/>
        </authorList>
    </citation>
    <scope>NUCLEOTIDE SEQUENCE</scope>
</reference>
<evidence type="ECO:0000259" key="1">
    <source>
        <dbReference type="Pfam" id="PF18738"/>
    </source>
</evidence>
<organism evidence="2 3">
    <name type="scientific">Mytilus edulis</name>
    <name type="common">Blue mussel</name>
    <dbReference type="NCBI Taxonomy" id="6550"/>
    <lineage>
        <taxon>Eukaryota</taxon>
        <taxon>Metazoa</taxon>
        <taxon>Spiralia</taxon>
        <taxon>Lophotrochozoa</taxon>
        <taxon>Mollusca</taxon>
        <taxon>Bivalvia</taxon>
        <taxon>Autobranchia</taxon>
        <taxon>Pteriomorphia</taxon>
        <taxon>Mytilida</taxon>
        <taxon>Mytiloidea</taxon>
        <taxon>Mytilidae</taxon>
        <taxon>Mytilinae</taxon>
        <taxon>Mytilus</taxon>
    </lineage>
</organism>
<dbReference type="Pfam" id="PF18738">
    <property type="entry name" value="HEPN_DZIP3"/>
    <property type="match status" value="1"/>
</dbReference>
<protein>
    <recommendedName>
        <fullName evidence="1">DZIP3-like HEPN domain-containing protein</fullName>
    </recommendedName>
</protein>
<proteinExistence type="predicted"/>
<name>A0A8S3PMF4_MYTED</name>